<sequence>MGLVLGVLVHGGALGAVDVSGEQARRVVARVGGRLQRDNAAPVDAHRVERGRAVVVLVQVGRFVWVLGVRHVLGQRRVDVQVREGLVRVGVKVEKVERCVKRRLLVVRQVGFHALEDQERPDCLIDQTQEVGQHKRRLCGREVALLALRVHERSVLNVFVVGAHGRDVLGVVALGHGLVRFILLVLLRLLDAGKRSAAPRVLAEPRQVARAVGRVVPAHLVPRDARMFLRVNREPPHLGADQRIVGVGLVLRRRGHVVQHGDRRVGNRVQEPKRERAERRVARSLVRVCRQLLEAEVLHFTGFDKLDRVLVDGEAVVARVHPGKVRNQTERVKVFARVANALGGRDRVIWRAFRKLPRAAGAIRLGLPG</sequence>
<accession>W4FS28</accession>
<name>W4FS28_APHAT</name>
<gene>
    <name evidence="1" type="ORF">H257_14187</name>
</gene>
<proteinExistence type="predicted"/>
<dbReference type="RefSeq" id="XP_009840241.1">
    <property type="nucleotide sequence ID" value="XM_009841939.1"/>
</dbReference>
<dbReference type="GeneID" id="20816183"/>
<organism evidence="1">
    <name type="scientific">Aphanomyces astaci</name>
    <name type="common">Crayfish plague agent</name>
    <dbReference type="NCBI Taxonomy" id="112090"/>
    <lineage>
        <taxon>Eukaryota</taxon>
        <taxon>Sar</taxon>
        <taxon>Stramenopiles</taxon>
        <taxon>Oomycota</taxon>
        <taxon>Saprolegniomycetes</taxon>
        <taxon>Saprolegniales</taxon>
        <taxon>Verrucalvaceae</taxon>
        <taxon>Aphanomyces</taxon>
    </lineage>
</organism>
<dbReference type="AlphaFoldDB" id="W4FS28"/>
<protein>
    <submittedName>
        <fullName evidence="1">Uncharacterized protein</fullName>
    </submittedName>
</protein>
<dbReference type="VEuPathDB" id="FungiDB:H257_14187"/>
<evidence type="ECO:0000313" key="1">
    <source>
        <dbReference type="EMBL" id="ETV70282.1"/>
    </source>
</evidence>
<dbReference type="EMBL" id="KI913167">
    <property type="protein sequence ID" value="ETV70282.1"/>
    <property type="molecule type" value="Genomic_DNA"/>
</dbReference>
<reference evidence="1" key="1">
    <citation type="submission" date="2013-12" db="EMBL/GenBank/DDBJ databases">
        <title>The Genome Sequence of Aphanomyces astaci APO3.</title>
        <authorList>
            <consortium name="The Broad Institute Genomics Platform"/>
            <person name="Russ C."/>
            <person name="Tyler B."/>
            <person name="van West P."/>
            <person name="Dieguez-Uribeondo J."/>
            <person name="Young S.K."/>
            <person name="Zeng Q."/>
            <person name="Gargeya S."/>
            <person name="Fitzgerald M."/>
            <person name="Abouelleil A."/>
            <person name="Alvarado L."/>
            <person name="Chapman S.B."/>
            <person name="Gainer-Dewar J."/>
            <person name="Goldberg J."/>
            <person name="Griggs A."/>
            <person name="Gujja S."/>
            <person name="Hansen M."/>
            <person name="Howarth C."/>
            <person name="Imamovic A."/>
            <person name="Ireland A."/>
            <person name="Larimer J."/>
            <person name="McCowan C."/>
            <person name="Murphy C."/>
            <person name="Pearson M."/>
            <person name="Poon T.W."/>
            <person name="Priest M."/>
            <person name="Roberts A."/>
            <person name="Saif S."/>
            <person name="Shea T."/>
            <person name="Sykes S."/>
            <person name="Wortman J."/>
            <person name="Nusbaum C."/>
            <person name="Birren B."/>
        </authorList>
    </citation>
    <scope>NUCLEOTIDE SEQUENCE [LARGE SCALE GENOMIC DNA]</scope>
    <source>
        <strain evidence="1">APO3</strain>
    </source>
</reference>